<keyword evidence="2" id="KW-1185">Reference proteome</keyword>
<dbReference type="STRING" id="1123281.SAMN02745180_02834"/>
<protein>
    <submittedName>
        <fullName evidence="1">Uncharacterized protein</fullName>
    </submittedName>
</protein>
<dbReference type="OrthoDB" id="9801960at2"/>
<accession>A0A1M5Z7Q1</accession>
<dbReference type="AlphaFoldDB" id="A0A1M5Z7Q1"/>
<gene>
    <name evidence="1" type="ORF">SAMN02745180_02834</name>
</gene>
<dbReference type="RefSeq" id="WP_158281682.1">
    <property type="nucleotide sequence ID" value="NZ_FQXR01000023.1"/>
</dbReference>
<sequence length="45" mass="5163">MYNKKDELFNKCVKLIEGCDKLIFHGTITYVLDEKIKAGSKTLDV</sequence>
<evidence type="ECO:0000313" key="2">
    <source>
        <dbReference type="Proteomes" id="UP000184389"/>
    </source>
</evidence>
<organism evidence="1 2">
    <name type="scientific">Sporanaerobacter acetigenes DSM 13106</name>
    <dbReference type="NCBI Taxonomy" id="1123281"/>
    <lineage>
        <taxon>Bacteria</taxon>
        <taxon>Bacillati</taxon>
        <taxon>Bacillota</taxon>
        <taxon>Tissierellia</taxon>
        <taxon>Tissierellales</taxon>
        <taxon>Sporanaerobacteraceae</taxon>
        <taxon>Sporanaerobacter</taxon>
    </lineage>
</organism>
<dbReference type="Proteomes" id="UP000184389">
    <property type="component" value="Unassembled WGS sequence"/>
</dbReference>
<proteinExistence type="predicted"/>
<dbReference type="EMBL" id="FQXR01000023">
    <property type="protein sequence ID" value="SHI20266.1"/>
    <property type="molecule type" value="Genomic_DNA"/>
</dbReference>
<evidence type="ECO:0000313" key="1">
    <source>
        <dbReference type="EMBL" id="SHI20266.1"/>
    </source>
</evidence>
<name>A0A1M5Z7Q1_9FIRM</name>
<reference evidence="1 2" key="1">
    <citation type="submission" date="2016-11" db="EMBL/GenBank/DDBJ databases">
        <authorList>
            <person name="Jaros S."/>
            <person name="Januszkiewicz K."/>
            <person name="Wedrychowicz H."/>
        </authorList>
    </citation>
    <scope>NUCLEOTIDE SEQUENCE [LARGE SCALE GENOMIC DNA]</scope>
    <source>
        <strain evidence="1 2">DSM 13106</strain>
    </source>
</reference>